<dbReference type="STRING" id="1388766.A0A017SBD0"/>
<dbReference type="HOGENOM" id="CLU_061001_1_0_1"/>
<protein>
    <submittedName>
        <fullName evidence="2">Uncharacterized protein</fullName>
    </submittedName>
</protein>
<evidence type="ECO:0000256" key="1">
    <source>
        <dbReference type="SAM" id="MobiDB-lite"/>
    </source>
</evidence>
<dbReference type="EMBL" id="KK088431">
    <property type="protein sequence ID" value="EYE93505.1"/>
    <property type="molecule type" value="Genomic_DNA"/>
</dbReference>
<name>A0A017SBD0_ASPRC</name>
<evidence type="ECO:0000313" key="3">
    <source>
        <dbReference type="Proteomes" id="UP000019804"/>
    </source>
</evidence>
<accession>A0A017SBD0</accession>
<gene>
    <name evidence="2" type="ORF">EURHEDRAFT_414325</name>
</gene>
<reference evidence="3" key="1">
    <citation type="journal article" date="2014" name="Nat. Commun.">
        <title>Genomic adaptations of the halophilic Dead Sea filamentous fungus Eurotium rubrum.</title>
        <authorList>
            <person name="Kis-Papo T."/>
            <person name="Weig A.R."/>
            <person name="Riley R."/>
            <person name="Persoh D."/>
            <person name="Salamov A."/>
            <person name="Sun H."/>
            <person name="Lipzen A."/>
            <person name="Wasser S.P."/>
            <person name="Rambold G."/>
            <person name="Grigoriev I.V."/>
            <person name="Nevo E."/>
        </authorList>
    </citation>
    <scope>NUCLEOTIDE SEQUENCE [LARGE SCALE GENOMIC DNA]</scope>
    <source>
        <strain evidence="3">CBS 135680</strain>
    </source>
</reference>
<organism evidence="2 3">
    <name type="scientific">Aspergillus ruber (strain CBS 135680)</name>
    <dbReference type="NCBI Taxonomy" id="1388766"/>
    <lineage>
        <taxon>Eukaryota</taxon>
        <taxon>Fungi</taxon>
        <taxon>Dikarya</taxon>
        <taxon>Ascomycota</taxon>
        <taxon>Pezizomycotina</taxon>
        <taxon>Eurotiomycetes</taxon>
        <taxon>Eurotiomycetidae</taxon>
        <taxon>Eurotiales</taxon>
        <taxon>Aspergillaceae</taxon>
        <taxon>Aspergillus</taxon>
        <taxon>Aspergillus subgen. Aspergillus</taxon>
    </lineage>
</organism>
<feature type="region of interest" description="Disordered" evidence="1">
    <location>
        <begin position="62"/>
        <end position="81"/>
    </location>
</feature>
<dbReference type="RefSeq" id="XP_040637193.1">
    <property type="nucleotide sequence ID" value="XM_040782395.1"/>
</dbReference>
<dbReference type="OrthoDB" id="5357075at2759"/>
<feature type="region of interest" description="Disordered" evidence="1">
    <location>
        <begin position="233"/>
        <end position="254"/>
    </location>
</feature>
<sequence length="289" mass="32587">MSSSILHRCPFCGQMTDISTSLAAFIENPHCSQCGLSASESSLKLQDDLAALFDRQMSMGTVGIPDTPEPSSPASPISSSQPSPIIYSVSQHYHHSSHVTRQAQKIRPEEQKSFDTYPAPMASDTCNILRSHNIDPFTLSPRQVELFEGAIPEQKSRLVQMWQICPETADRDPAPGTCFLDDQYQYHDNAFVGDHDMDDMVQDGNEDEDRQQYAEPYMVSGYEALARRDYEISGRKGHQTSPPSEPTTGAPYRLASDPIYQSKRWWEHTDSQPTEYQYGAFEQLRYSMV</sequence>
<dbReference type="AlphaFoldDB" id="A0A017SBD0"/>
<proteinExistence type="predicted"/>
<evidence type="ECO:0000313" key="2">
    <source>
        <dbReference type="EMBL" id="EYE93505.1"/>
    </source>
</evidence>
<dbReference type="GeneID" id="63697519"/>
<dbReference type="Proteomes" id="UP000019804">
    <property type="component" value="Unassembled WGS sequence"/>
</dbReference>
<keyword evidence="3" id="KW-1185">Reference proteome</keyword>